<dbReference type="AlphaFoldDB" id="A0A811KSF0"/>
<name>A0A811KSF0_BURXY</name>
<evidence type="ECO:0000313" key="1">
    <source>
        <dbReference type="EMBL" id="CAD5217950.1"/>
    </source>
</evidence>
<dbReference type="EMBL" id="CAJFDI010000002">
    <property type="protein sequence ID" value="CAD5217950.1"/>
    <property type="molecule type" value="Genomic_DNA"/>
</dbReference>
<dbReference type="EMBL" id="CAJFCV020000002">
    <property type="protein sequence ID" value="CAG9102159.1"/>
    <property type="molecule type" value="Genomic_DNA"/>
</dbReference>
<protein>
    <submittedName>
        <fullName evidence="1">(pine wood nematode) hypothetical protein</fullName>
    </submittedName>
</protein>
<accession>A0A811KSF0</accession>
<dbReference type="Proteomes" id="UP000659654">
    <property type="component" value="Unassembled WGS sequence"/>
</dbReference>
<gene>
    <name evidence="1" type="ORF">BXYJ_LOCUS5343</name>
</gene>
<keyword evidence="2" id="KW-1185">Reference proteome</keyword>
<proteinExistence type="predicted"/>
<sequence length="152" mass="17716">MAGEVPQAQRSEVDAKFLKDSKKAMVVFLKRSVEDLYRRRVQYMASPNPREGVRRLHRGLSDNLSKEEVDRWNQRLKDALKQYVNAENGERGLMVQEVVRAVSMLAFGRMLVKRFEFVLRSTLKVYAQERPKQTFWFSSRLLRLAAALALVL</sequence>
<organism evidence="1 2">
    <name type="scientific">Bursaphelenchus xylophilus</name>
    <name type="common">Pinewood nematode worm</name>
    <name type="synonym">Aphelenchoides xylophilus</name>
    <dbReference type="NCBI Taxonomy" id="6326"/>
    <lineage>
        <taxon>Eukaryota</taxon>
        <taxon>Metazoa</taxon>
        <taxon>Ecdysozoa</taxon>
        <taxon>Nematoda</taxon>
        <taxon>Chromadorea</taxon>
        <taxon>Rhabditida</taxon>
        <taxon>Tylenchina</taxon>
        <taxon>Tylenchomorpha</taxon>
        <taxon>Aphelenchoidea</taxon>
        <taxon>Aphelenchoididae</taxon>
        <taxon>Bursaphelenchus</taxon>
    </lineage>
</organism>
<dbReference type="Proteomes" id="UP000582659">
    <property type="component" value="Unassembled WGS sequence"/>
</dbReference>
<comment type="caution">
    <text evidence="1">The sequence shown here is derived from an EMBL/GenBank/DDBJ whole genome shotgun (WGS) entry which is preliminary data.</text>
</comment>
<dbReference type="SMR" id="A0A811KSF0"/>
<reference evidence="1" key="1">
    <citation type="submission" date="2020-09" db="EMBL/GenBank/DDBJ databases">
        <authorList>
            <person name="Kikuchi T."/>
        </authorList>
    </citation>
    <scope>NUCLEOTIDE SEQUENCE</scope>
    <source>
        <strain evidence="1">Ka4C1</strain>
    </source>
</reference>
<evidence type="ECO:0000313" key="2">
    <source>
        <dbReference type="Proteomes" id="UP000659654"/>
    </source>
</evidence>